<evidence type="ECO:0000256" key="6">
    <source>
        <dbReference type="ARBA" id="ARBA00022777"/>
    </source>
</evidence>
<dbReference type="Gene3D" id="3.30.565.10">
    <property type="entry name" value="Histidine kinase-like ATPase, C-terminal domain"/>
    <property type="match status" value="1"/>
</dbReference>
<dbReference type="Gene3D" id="3.30.450.20">
    <property type="entry name" value="PAS domain"/>
    <property type="match status" value="1"/>
</dbReference>
<dbReference type="PANTHER" id="PTHR41523:SF8">
    <property type="entry name" value="ETHYLENE RESPONSE SENSOR PROTEIN"/>
    <property type="match status" value="1"/>
</dbReference>
<keyword evidence="6 9" id="KW-0418">Kinase</keyword>
<dbReference type="Pfam" id="PF02518">
    <property type="entry name" value="HATPase_c"/>
    <property type="match status" value="1"/>
</dbReference>
<sequence>MANSAPSVKVVTDNLGLEDLRAVIAAKDEELRQKDLMMREVNHRVANSLQLASSILRMQAYQEPDEHTRDQLEKAGLRISSIQHVHDRLYRSGDMRGVEFALYLRELCNDLSTSVLQEESGGRKFDVSVECDRIRLPTDYVSKLGLVVNEFVTNAFKHGTKPGKPCEIRVRGAVVGGKLNLSVADSGAGLPEGFDIARIKGLGMRLVRFVAGSLSGEAGAMNNDRGATFYVEIPLPVVEPDIKAV</sequence>
<dbReference type="SUPFAM" id="SSF55874">
    <property type="entry name" value="ATPase domain of HSP90 chaperone/DNA topoisomerase II/histidine kinase"/>
    <property type="match status" value="1"/>
</dbReference>
<dbReference type="GO" id="GO:0004673">
    <property type="term" value="F:protein histidine kinase activity"/>
    <property type="evidence" value="ECO:0007669"/>
    <property type="project" value="UniProtKB-EC"/>
</dbReference>
<evidence type="ECO:0000256" key="2">
    <source>
        <dbReference type="ARBA" id="ARBA00012438"/>
    </source>
</evidence>
<evidence type="ECO:0000256" key="5">
    <source>
        <dbReference type="ARBA" id="ARBA00022741"/>
    </source>
</evidence>
<dbReference type="InterPro" id="IPR004358">
    <property type="entry name" value="Sig_transdc_His_kin-like_C"/>
</dbReference>
<evidence type="ECO:0000256" key="4">
    <source>
        <dbReference type="ARBA" id="ARBA00022679"/>
    </source>
</evidence>
<dbReference type="Pfam" id="PF07568">
    <property type="entry name" value="HisKA_2"/>
    <property type="match status" value="1"/>
</dbReference>
<dbReference type="PANTHER" id="PTHR41523">
    <property type="entry name" value="TWO-COMPONENT SYSTEM SENSOR PROTEIN"/>
    <property type="match status" value="1"/>
</dbReference>
<comment type="caution">
    <text evidence="9">The sequence shown here is derived from an EMBL/GenBank/DDBJ whole genome shotgun (WGS) entry which is preliminary data.</text>
</comment>
<keyword evidence="10" id="KW-1185">Reference proteome</keyword>
<keyword evidence="4 9" id="KW-0808">Transferase</keyword>
<comment type="catalytic activity">
    <reaction evidence="1">
        <text>ATP + protein L-histidine = ADP + protein N-phospho-L-histidine.</text>
        <dbReference type="EC" id="2.7.13.3"/>
    </reaction>
</comment>
<name>A0ABV9Z2W9_9HYPH</name>
<accession>A0ABV9Z2W9</accession>
<dbReference type="Proteomes" id="UP001595796">
    <property type="component" value="Unassembled WGS sequence"/>
</dbReference>
<evidence type="ECO:0000259" key="8">
    <source>
        <dbReference type="SMART" id="SM00387"/>
    </source>
</evidence>
<dbReference type="InterPro" id="IPR036890">
    <property type="entry name" value="HATPase_C_sf"/>
</dbReference>
<dbReference type="InterPro" id="IPR003594">
    <property type="entry name" value="HATPase_dom"/>
</dbReference>
<protein>
    <recommendedName>
        <fullName evidence="2">histidine kinase</fullName>
        <ecNumber evidence="2">2.7.13.3</ecNumber>
    </recommendedName>
</protein>
<dbReference type="EMBL" id="JBHSJF010000004">
    <property type="protein sequence ID" value="MFC5067196.1"/>
    <property type="molecule type" value="Genomic_DNA"/>
</dbReference>
<keyword evidence="3" id="KW-0597">Phosphoprotein</keyword>
<evidence type="ECO:0000256" key="7">
    <source>
        <dbReference type="ARBA" id="ARBA00022840"/>
    </source>
</evidence>
<reference evidence="10" key="1">
    <citation type="journal article" date="2019" name="Int. J. Syst. Evol. Microbiol.">
        <title>The Global Catalogue of Microorganisms (GCM) 10K type strain sequencing project: providing services to taxonomists for standard genome sequencing and annotation.</title>
        <authorList>
            <consortium name="The Broad Institute Genomics Platform"/>
            <consortium name="The Broad Institute Genome Sequencing Center for Infectious Disease"/>
            <person name="Wu L."/>
            <person name="Ma J."/>
        </authorList>
    </citation>
    <scope>NUCLEOTIDE SEQUENCE [LARGE SCALE GENOMIC DNA]</scope>
    <source>
        <strain evidence="10">CGMCC 1.16444</strain>
    </source>
</reference>
<organism evidence="9 10">
    <name type="scientific">Flaviflagellibacter deserti</name>
    <dbReference type="NCBI Taxonomy" id="2267266"/>
    <lineage>
        <taxon>Bacteria</taxon>
        <taxon>Pseudomonadati</taxon>
        <taxon>Pseudomonadota</taxon>
        <taxon>Alphaproteobacteria</taxon>
        <taxon>Hyphomicrobiales</taxon>
        <taxon>Flaviflagellibacter</taxon>
    </lineage>
</organism>
<feature type="domain" description="Histidine kinase/HSP90-like ATPase" evidence="8">
    <location>
        <begin position="139"/>
        <end position="237"/>
    </location>
</feature>
<proteinExistence type="predicted"/>
<dbReference type="SMART" id="SM00387">
    <property type="entry name" value="HATPase_c"/>
    <property type="match status" value="1"/>
</dbReference>
<keyword evidence="7" id="KW-0067">ATP-binding</keyword>
<dbReference type="PRINTS" id="PR00344">
    <property type="entry name" value="BCTRLSENSOR"/>
</dbReference>
<dbReference type="EC" id="2.7.13.3" evidence="2"/>
<evidence type="ECO:0000256" key="1">
    <source>
        <dbReference type="ARBA" id="ARBA00000085"/>
    </source>
</evidence>
<gene>
    <name evidence="9" type="ORF">ACFPFW_04100</name>
</gene>
<evidence type="ECO:0000313" key="10">
    <source>
        <dbReference type="Proteomes" id="UP001595796"/>
    </source>
</evidence>
<evidence type="ECO:0000313" key="9">
    <source>
        <dbReference type="EMBL" id="MFC5067196.1"/>
    </source>
</evidence>
<keyword evidence="5" id="KW-0547">Nucleotide-binding</keyword>
<dbReference type="RefSeq" id="WP_114957186.1">
    <property type="nucleotide sequence ID" value="NZ_JBHSJF010000004.1"/>
</dbReference>
<dbReference type="InterPro" id="IPR011495">
    <property type="entry name" value="Sig_transdc_His_kin_sub2_dim/P"/>
</dbReference>
<evidence type="ECO:0000256" key="3">
    <source>
        <dbReference type="ARBA" id="ARBA00022553"/>
    </source>
</evidence>